<feature type="region of interest" description="Disordered" evidence="1">
    <location>
        <begin position="349"/>
        <end position="404"/>
    </location>
</feature>
<dbReference type="AlphaFoldDB" id="A0A8H6VXT0"/>
<comment type="caution">
    <text evidence="2">The sequence shown here is derived from an EMBL/GenBank/DDBJ whole genome shotgun (WGS) entry which is preliminary data.</text>
</comment>
<feature type="compositionally biased region" description="Acidic residues" evidence="1">
    <location>
        <begin position="391"/>
        <end position="404"/>
    </location>
</feature>
<evidence type="ECO:0000313" key="2">
    <source>
        <dbReference type="EMBL" id="KAF7294123.1"/>
    </source>
</evidence>
<dbReference type="GO" id="GO:0003723">
    <property type="term" value="F:RNA binding"/>
    <property type="evidence" value="ECO:0007669"/>
    <property type="project" value="TreeGrafter"/>
</dbReference>
<organism evidence="2 3">
    <name type="scientific">Mycena chlorophos</name>
    <name type="common">Agaric fungus</name>
    <name type="synonym">Agaricus chlorophos</name>
    <dbReference type="NCBI Taxonomy" id="658473"/>
    <lineage>
        <taxon>Eukaryota</taxon>
        <taxon>Fungi</taxon>
        <taxon>Dikarya</taxon>
        <taxon>Basidiomycota</taxon>
        <taxon>Agaricomycotina</taxon>
        <taxon>Agaricomycetes</taxon>
        <taxon>Agaricomycetidae</taxon>
        <taxon>Agaricales</taxon>
        <taxon>Marasmiineae</taxon>
        <taxon>Mycenaceae</taxon>
        <taxon>Mycena</taxon>
    </lineage>
</organism>
<dbReference type="InterPro" id="IPR008554">
    <property type="entry name" value="Glutaredoxin-like"/>
</dbReference>
<reference evidence="2" key="1">
    <citation type="submission" date="2020-05" db="EMBL/GenBank/DDBJ databases">
        <title>Mycena genomes resolve the evolution of fungal bioluminescence.</title>
        <authorList>
            <person name="Tsai I.J."/>
        </authorList>
    </citation>
    <scope>NUCLEOTIDE SEQUENCE</scope>
    <source>
        <strain evidence="2">110903Hualien_Pintung</strain>
    </source>
</reference>
<sequence>MSLRLIPRLTLFTGSNCPLCDLAKIELNRVRQTRQFELSYVDIHAPENLSWKRKYVYWIPALHLEGQEIAKGRWDGNDVSKALDEWERMRKSETEASSLQEDVLPFVVDTQATNYGLYEPAGVYKRAETSDEDFPLGGPSPPIPDPYEARRARCFNCSETTHVLSACPYPVDKDLVALSRQYHEFLRLQNGADTTPRSLRELAERLERVSWTEAFVPGRVGPALRAAVRGREDTGDDDGNGYEWLANMALWGYPPGWVSAKDPREKMRARIMRETVPLPDEEDDEEVLKIWGDGDEEHVVLAVPLAEEPRVDGESTRNDPSYPERWARYPRAYFAWECLTIYNGALLSQRDAPQPPAPSTQPPPLPPPPPSSPPPPLPPPQFVASWPSIGIEDDGSEQEMDLSD</sequence>
<dbReference type="Proteomes" id="UP000613580">
    <property type="component" value="Unassembled WGS sequence"/>
</dbReference>
<evidence type="ECO:0000313" key="3">
    <source>
        <dbReference type="Proteomes" id="UP000613580"/>
    </source>
</evidence>
<dbReference type="SUPFAM" id="SSF52833">
    <property type="entry name" value="Thioredoxin-like"/>
    <property type="match status" value="1"/>
</dbReference>
<dbReference type="PANTHER" id="PTHR13316:SF0">
    <property type="entry name" value="ZINC FINGER CCHC DOMAIN-CONTAINING PROTEIN 8"/>
    <property type="match status" value="1"/>
</dbReference>
<dbReference type="InterPro" id="IPR036249">
    <property type="entry name" value="Thioredoxin-like_sf"/>
</dbReference>
<feature type="compositionally biased region" description="Pro residues" evidence="1">
    <location>
        <begin position="353"/>
        <end position="381"/>
    </location>
</feature>
<keyword evidence="3" id="KW-1185">Reference proteome</keyword>
<dbReference type="PANTHER" id="PTHR13316">
    <property type="entry name" value="ZINC FINGER, CCHC DOMAIN CONTAINING 8"/>
    <property type="match status" value="1"/>
</dbReference>
<proteinExistence type="predicted"/>
<name>A0A8H6VXT0_MYCCL</name>
<dbReference type="GO" id="GO:0071013">
    <property type="term" value="C:catalytic step 2 spliceosome"/>
    <property type="evidence" value="ECO:0007669"/>
    <property type="project" value="TreeGrafter"/>
</dbReference>
<accession>A0A8H6VXT0</accession>
<dbReference type="Pfam" id="PF05768">
    <property type="entry name" value="Glrx-like"/>
    <property type="match status" value="1"/>
</dbReference>
<evidence type="ECO:0000256" key="1">
    <source>
        <dbReference type="SAM" id="MobiDB-lite"/>
    </source>
</evidence>
<protein>
    <submittedName>
        <fullName evidence="2">Terpenoid synthase</fullName>
    </submittedName>
</protein>
<dbReference type="Gene3D" id="3.40.30.10">
    <property type="entry name" value="Glutaredoxin"/>
    <property type="match status" value="1"/>
</dbReference>
<dbReference type="OrthoDB" id="429967at2759"/>
<gene>
    <name evidence="2" type="ORF">HMN09_01140700</name>
</gene>
<dbReference type="InterPro" id="IPR052115">
    <property type="entry name" value="NEXT_complex_subunit_ZCCHC8"/>
</dbReference>
<dbReference type="EMBL" id="JACAZE010000019">
    <property type="protein sequence ID" value="KAF7294123.1"/>
    <property type="molecule type" value="Genomic_DNA"/>
</dbReference>